<evidence type="ECO:0000313" key="2">
    <source>
        <dbReference type="EMBL" id="BCL58490.1"/>
    </source>
</evidence>
<evidence type="ECO:0000259" key="1">
    <source>
        <dbReference type="Pfam" id="PF01418"/>
    </source>
</evidence>
<dbReference type="InterPro" id="IPR000281">
    <property type="entry name" value="HTH_RpiR"/>
</dbReference>
<name>A0A7I8E413_9FIRM</name>
<dbReference type="InterPro" id="IPR036388">
    <property type="entry name" value="WH-like_DNA-bd_sf"/>
</dbReference>
<dbReference type="InterPro" id="IPR009057">
    <property type="entry name" value="Homeodomain-like_sf"/>
</dbReference>
<dbReference type="Pfam" id="PF01418">
    <property type="entry name" value="HTH_6"/>
    <property type="match status" value="1"/>
</dbReference>
<dbReference type="Gene3D" id="1.10.10.10">
    <property type="entry name" value="Winged helix-like DNA-binding domain superfamily/Winged helix DNA-binding domain"/>
    <property type="match status" value="1"/>
</dbReference>
<gene>
    <name evidence="2" type="ORF">Fi14EGH31_22020</name>
</gene>
<dbReference type="Proteomes" id="UP000593842">
    <property type="component" value="Chromosome"/>
</dbReference>
<dbReference type="AlphaFoldDB" id="A0A7I8E413"/>
<accession>A0A7I8E413</accession>
<protein>
    <recommendedName>
        <fullName evidence="1">HTH rpiR-type domain-containing protein</fullName>
    </recommendedName>
</protein>
<dbReference type="KEGG" id="fit:Fi14EGH31_22020"/>
<dbReference type="SUPFAM" id="SSF46689">
    <property type="entry name" value="Homeodomain-like"/>
    <property type="match status" value="1"/>
</dbReference>
<proteinExistence type="predicted"/>
<sequence length="72" mass="8270">MITNKINTLLNNSQQNDLDYTICKYIKLNLKAVSSMSIEELAKQTYVSKAKISKFIKKLVMITILPLKMIAY</sequence>
<organism evidence="2 3">
    <name type="scientific">Faecalibacillus intestinalis</name>
    <dbReference type="NCBI Taxonomy" id="1982626"/>
    <lineage>
        <taxon>Bacteria</taxon>
        <taxon>Bacillati</taxon>
        <taxon>Bacillota</taxon>
        <taxon>Erysipelotrichia</taxon>
        <taxon>Erysipelotrichales</taxon>
        <taxon>Coprobacillaceae</taxon>
        <taxon>Faecalibacillus</taxon>
    </lineage>
</organism>
<dbReference type="GO" id="GO:0003700">
    <property type="term" value="F:DNA-binding transcription factor activity"/>
    <property type="evidence" value="ECO:0007669"/>
    <property type="project" value="InterPro"/>
</dbReference>
<dbReference type="EMBL" id="AP024085">
    <property type="protein sequence ID" value="BCL58490.1"/>
    <property type="molecule type" value="Genomic_DNA"/>
</dbReference>
<dbReference type="GeneID" id="70580640"/>
<evidence type="ECO:0000313" key="3">
    <source>
        <dbReference type="Proteomes" id="UP000593842"/>
    </source>
</evidence>
<reference evidence="3" key="1">
    <citation type="submission" date="2020-09" db="EMBL/GenBank/DDBJ databases">
        <title>Complete genome sequencing of Faecalibacillus intestinalis strain 14EGH31.</title>
        <authorList>
            <person name="Sakamoto M."/>
            <person name="Murakami T."/>
            <person name="Mori H."/>
        </authorList>
    </citation>
    <scope>NUCLEOTIDE SEQUENCE [LARGE SCALE GENOMIC DNA]</scope>
    <source>
        <strain evidence="3">14EGH31</strain>
    </source>
</reference>
<feature type="domain" description="HTH rpiR-type" evidence="1">
    <location>
        <begin position="13"/>
        <end position="59"/>
    </location>
</feature>
<dbReference type="RefSeq" id="WP_117828392.1">
    <property type="nucleotide sequence ID" value="NZ_AP024085.1"/>
</dbReference>